<evidence type="ECO:0000256" key="3">
    <source>
        <dbReference type="ARBA" id="ARBA00022670"/>
    </source>
</evidence>
<keyword evidence="6" id="KW-0788">Thiol protease</keyword>
<organism evidence="9">
    <name type="scientific">Aphanomyces astaci</name>
    <name type="common">Crayfish plague agent</name>
    <dbReference type="NCBI Taxonomy" id="112090"/>
    <lineage>
        <taxon>Eukaryota</taxon>
        <taxon>Sar</taxon>
        <taxon>Stramenopiles</taxon>
        <taxon>Oomycota</taxon>
        <taxon>Saprolegniomycetes</taxon>
        <taxon>Saprolegniales</taxon>
        <taxon>Verrucalvaceae</taxon>
        <taxon>Aphanomyces</taxon>
    </lineage>
</organism>
<feature type="region of interest" description="Disordered" evidence="7">
    <location>
        <begin position="209"/>
        <end position="252"/>
    </location>
</feature>
<dbReference type="STRING" id="112090.W4GCG9"/>
<dbReference type="PANTHER" id="PTHR24006:SF687">
    <property type="entry name" value="UBIQUITIN CARBOXYL-TERMINAL HYDROLASE 10"/>
    <property type="match status" value="1"/>
</dbReference>
<name>W4GCG9_APHAT</name>
<dbReference type="OrthoDB" id="27652at2759"/>
<evidence type="ECO:0000313" key="9">
    <source>
        <dbReference type="EMBL" id="ETV77365.1"/>
    </source>
</evidence>
<protein>
    <recommendedName>
        <fullName evidence="2">ubiquitinyl hydrolase 1</fullName>
        <ecNumber evidence="2">3.4.19.12</ecNumber>
    </recommendedName>
</protein>
<dbReference type="InterPro" id="IPR050164">
    <property type="entry name" value="Peptidase_C19"/>
</dbReference>
<dbReference type="RefSeq" id="XP_009833152.1">
    <property type="nucleotide sequence ID" value="XM_009834850.1"/>
</dbReference>
<comment type="catalytic activity">
    <reaction evidence="1">
        <text>Thiol-dependent hydrolysis of ester, thioester, amide, peptide and isopeptide bonds formed by the C-terminal Gly of ubiquitin (a 76-residue protein attached to proteins as an intracellular targeting signal).</text>
        <dbReference type="EC" id="3.4.19.12"/>
    </reaction>
</comment>
<keyword evidence="3" id="KW-0645">Protease</keyword>
<dbReference type="EMBL" id="KI913133">
    <property type="protein sequence ID" value="ETV77365.1"/>
    <property type="molecule type" value="Genomic_DNA"/>
</dbReference>
<dbReference type="PROSITE" id="PS50235">
    <property type="entry name" value="USP_3"/>
    <property type="match status" value="1"/>
</dbReference>
<dbReference type="PANTHER" id="PTHR24006">
    <property type="entry name" value="UBIQUITIN CARBOXYL-TERMINAL HYDROLASE"/>
    <property type="match status" value="1"/>
</dbReference>
<dbReference type="InterPro" id="IPR028889">
    <property type="entry name" value="USP"/>
</dbReference>
<evidence type="ECO:0000256" key="4">
    <source>
        <dbReference type="ARBA" id="ARBA00022786"/>
    </source>
</evidence>
<evidence type="ECO:0000256" key="5">
    <source>
        <dbReference type="ARBA" id="ARBA00022801"/>
    </source>
</evidence>
<dbReference type="GO" id="GO:0005829">
    <property type="term" value="C:cytosol"/>
    <property type="evidence" value="ECO:0007669"/>
    <property type="project" value="TreeGrafter"/>
</dbReference>
<feature type="domain" description="USP" evidence="8">
    <location>
        <begin position="1"/>
        <end position="222"/>
    </location>
</feature>
<dbReference type="VEuPathDB" id="FungiDB:H257_08802"/>
<dbReference type="SUPFAM" id="SSF54001">
    <property type="entry name" value="Cysteine proteinases"/>
    <property type="match status" value="1"/>
</dbReference>
<dbReference type="InterPro" id="IPR001394">
    <property type="entry name" value="Peptidase_C19_UCH"/>
</dbReference>
<evidence type="ECO:0000256" key="1">
    <source>
        <dbReference type="ARBA" id="ARBA00000707"/>
    </source>
</evidence>
<keyword evidence="5" id="KW-0378">Hydrolase</keyword>
<accession>W4GCG9</accession>
<dbReference type="Pfam" id="PF00443">
    <property type="entry name" value="UCH"/>
    <property type="match status" value="1"/>
</dbReference>
<evidence type="ECO:0000256" key="6">
    <source>
        <dbReference type="ARBA" id="ARBA00022807"/>
    </source>
</evidence>
<gene>
    <name evidence="9" type="ORF">H257_08802</name>
</gene>
<dbReference type="InterPro" id="IPR038765">
    <property type="entry name" value="Papain-like_cys_pep_sf"/>
</dbReference>
<dbReference type="GO" id="GO:0006508">
    <property type="term" value="P:proteolysis"/>
    <property type="evidence" value="ECO:0007669"/>
    <property type="project" value="UniProtKB-KW"/>
</dbReference>
<keyword evidence="4" id="KW-0833">Ubl conjugation pathway</keyword>
<sequence length="252" mass="28000">MDELHSHLADVWLPFGAGRQEDAHEFFFQFVSAMPMCLPAFGGEVFNIVECNTCNTQARSSEVFLDIDIPVTPDVVTVEDGLRRAFGVTALTGDNSYECAYCNRRCPAVRTSAIAEWPHVLVLRVLRFAVGEKRTIKKNGQPIQYTSELNMSEFATVDHADIVYELRGVVLHLGSSLTSSHYIAYVLAPSGRWFSMDDKLNRQHVQRNAAPNAAPNGSPQRSPQRIPESNPHYSPQYGGPKTALKAPHNLTL</sequence>
<dbReference type="GO" id="GO:0005634">
    <property type="term" value="C:nucleus"/>
    <property type="evidence" value="ECO:0007669"/>
    <property type="project" value="TreeGrafter"/>
</dbReference>
<evidence type="ECO:0000256" key="7">
    <source>
        <dbReference type="SAM" id="MobiDB-lite"/>
    </source>
</evidence>
<dbReference type="EC" id="3.4.19.12" evidence="2"/>
<dbReference type="GeneID" id="20810798"/>
<evidence type="ECO:0000259" key="8">
    <source>
        <dbReference type="PROSITE" id="PS50235"/>
    </source>
</evidence>
<proteinExistence type="predicted"/>
<dbReference type="Gene3D" id="3.90.70.10">
    <property type="entry name" value="Cysteine proteinases"/>
    <property type="match status" value="1"/>
</dbReference>
<dbReference type="GO" id="GO:0016579">
    <property type="term" value="P:protein deubiquitination"/>
    <property type="evidence" value="ECO:0007669"/>
    <property type="project" value="InterPro"/>
</dbReference>
<reference evidence="9" key="1">
    <citation type="submission" date="2013-12" db="EMBL/GenBank/DDBJ databases">
        <title>The Genome Sequence of Aphanomyces astaci APO3.</title>
        <authorList>
            <consortium name="The Broad Institute Genomics Platform"/>
            <person name="Russ C."/>
            <person name="Tyler B."/>
            <person name="van West P."/>
            <person name="Dieguez-Uribeondo J."/>
            <person name="Young S.K."/>
            <person name="Zeng Q."/>
            <person name="Gargeya S."/>
            <person name="Fitzgerald M."/>
            <person name="Abouelleil A."/>
            <person name="Alvarado L."/>
            <person name="Chapman S.B."/>
            <person name="Gainer-Dewar J."/>
            <person name="Goldberg J."/>
            <person name="Griggs A."/>
            <person name="Gujja S."/>
            <person name="Hansen M."/>
            <person name="Howarth C."/>
            <person name="Imamovic A."/>
            <person name="Ireland A."/>
            <person name="Larimer J."/>
            <person name="McCowan C."/>
            <person name="Murphy C."/>
            <person name="Pearson M."/>
            <person name="Poon T.W."/>
            <person name="Priest M."/>
            <person name="Roberts A."/>
            <person name="Saif S."/>
            <person name="Shea T."/>
            <person name="Sykes S."/>
            <person name="Wortman J."/>
            <person name="Nusbaum C."/>
            <person name="Birren B."/>
        </authorList>
    </citation>
    <scope>NUCLEOTIDE SEQUENCE [LARGE SCALE GENOMIC DNA]</scope>
    <source>
        <strain evidence="9">APO3</strain>
    </source>
</reference>
<dbReference type="GO" id="GO:0004843">
    <property type="term" value="F:cysteine-type deubiquitinase activity"/>
    <property type="evidence" value="ECO:0007669"/>
    <property type="project" value="UniProtKB-EC"/>
</dbReference>
<dbReference type="AlphaFoldDB" id="W4GCG9"/>
<evidence type="ECO:0000256" key="2">
    <source>
        <dbReference type="ARBA" id="ARBA00012759"/>
    </source>
</evidence>